<keyword evidence="2" id="KW-0732">Signal</keyword>
<dbReference type="EMBL" id="BT084095">
    <property type="protein sequence ID" value="ACR34448.1"/>
    <property type="molecule type" value="mRNA"/>
</dbReference>
<reference evidence="3" key="1">
    <citation type="journal article" date="2009" name="PLoS Genet.">
        <title>Sequencing, mapping, and analysis of 27,455 maize full-length cDNAs.</title>
        <authorList>
            <person name="Soderlund C."/>
            <person name="Descour A."/>
            <person name="Kudrna D."/>
            <person name="Bomhoff M."/>
            <person name="Boyd L."/>
            <person name="Currie J."/>
            <person name="Angelova A."/>
            <person name="Collura K."/>
            <person name="Wissotski M."/>
            <person name="Ashley E."/>
            <person name="Morrow D."/>
            <person name="Fernandes J."/>
            <person name="Walbot V."/>
            <person name="Yu Y."/>
        </authorList>
    </citation>
    <scope>NUCLEOTIDE SEQUENCE</scope>
    <source>
        <strain evidence="3">B73</strain>
    </source>
</reference>
<feature type="region of interest" description="Disordered" evidence="1">
    <location>
        <begin position="43"/>
        <end position="105"/>
    </location>
</feature>
<dbReference type="AlphaFoldDB" id="C4IZU8"/>
<feature type="compositionally biased region" description="Basic and acidic residues" evidence="1">
    <location>
        <begin position="56"/>
        <end position="71"/>
    </location>
</feature>
<feature type="signal peptide" evidence="2">
    <location>
        <begin position="1"/>
        <end position="16"/>
    </location>
</feature>
<protein>
    <submittedName>
        <fullName evidence="3">Uncharacterized protein</fullName>
    </submittedName>
</protein>
<accession>C4IZU8</accession>
<feature type="chain" id="PRO_5002937445" evidence="2">
    <location>
        <begin position="17"/>
        <end position="133"/>
    </location>
</feature>
<evidence type="ECO:0000256" key="2">
    <source>
        <dbReference type="SAM" id="SignalP"/>
    </source>
</evidence>
<evidence type="ECO:0000256" key="1">
    <source>
        <dbReference type="SAM" id="MobiDB-lite"/>
    </source>
</evidence>
<organism evidence="3">
    <name type="scientific">Zea mays</name>
    <name type="common">Maize</name>
    <dbReference type="NCBI Taxonomy" id="4577"/>
    <lineage>
        <taxon>Eukaryota</taxon>
        <taxon>Viridiplantae</taxon>
        <taxon>Streptophyta</taxon>
        <taxon>Embryophyta</taxon>
        <taxon>Tracheophyta</taxon>
        <taxon>Spermatophyta</taxon>
        <taxon>Magnoliopsida</taxon>
        <taxon>Liliopsida</taxon>
        <taxon>Poales</taxon>
        <taxon>Poaceae</taxon>
        <taxon>PACMAD clade</taxon>
        <taxon>Panicoideae</taxon>
        <taxon>Andropogonodae</taxon>
        <taxon>Andropogoneae</taxon>
        <taxon>Tripsacinae</taxon>
        <taxon>Zea</taxon>
    </lineage>
</organism>
<proteinExistence type="evidence at transcript level"/>
<sequence length="133" mass="14251">MFFVWLLCVCQRYVSFLLIADHWGCSTMTFASSIPIVRCHALGSREPPGQGRARQTRPDQSRARRAAEGLRPRAIVAARPRTGRALASAPSRATLRPRTGQDGRAQAVPTGVAAARAAPPGELAPAHTGGVWI</sequence>
<evidence type="ECO:0000313" key="3">
    <source>
        <dbReference type="EMBL" id="ACR34448.1"/>
    </source>
</evidence>
<reference evidence="3" key="2">
    <citation type="submission" date="2012-06" db="EMBL/GenBank/DDBJ databases">
        <authorList>
            <person name="Yu Y."/>
            <person name="Currie J."/>
            <person name="Lomeli R."/>
            <person name="Angelova A."/>
            <person name="Collura K."/>
            <person name="Wissotski M."/>
            <person name="Campos D."/>
            <person name="Kudrna D."/>
            <person name="Golser W."/>
            <person name="Ashely E."/>
            <person name="Descour A."/>
            <person name="Fernandes J."/>
            <person name="Soderlund C."/>
            <person name="Walbot V."/>
        </authorList>
    </citation>
    <scope>NUCLEOTIDE SEQUENCE</scope>
    <source>
        <strain evidence="3">B73</strain>
    </source>
</reference>
<name>C4IZU8_MAIZE</name>